<dbReference type="AlphaFoldDB" id="A0A1R2CNH8"/>
<sequence>MSKEHLFFQSKIIGLKDKSRKSRFDKEKNIFGYLDYIKQLNTAKRENQGIKDEMKKLNRSLGKLIKSYKSYKNKSSLTPKEYTEEDLNKKIQSTDYLVQKYLKEIEDIKYRSSTPETQEKLILHTDIVNLQEELKALESENTLLSKSQSHFKSISPLYKSEEKVLAKELLQLKEKQRELEGIIKEDEKIIKKLQKNAEKAKKNQDTNENENEEKKEYIDFREKIEVMKTKISKLEEIKKNDEAAWKTKIQELTTNIETKKSEVLELEEIFKNKDRYCRVKKMQIKAQQRKNRVAGQLKSAESDESDVSKD</sequence>
<evidence type="ECO:0000313" key="4">
    <source>
        <dbReference type="Proteomes" id="UP000187209"/>
    </source>
</evidence>
<proteinExistence type="predicted"/>
<reference evidence="3 4" key="1">
    <citation type="submission" date="2016-11" db="EMBL/GenBank/DDBJ databases">
        <title>The macronuclear genome of Stentor coeruleus: a giant cell with tiny introns.</title>
        <authorList>
            <person name="Slabodnick M."/>
            <person name="Ruby J.G."/>
            <person name="Reiff S.B."/>
            <person name="Swart E.C."/>
            <person name="Gosai S."/>
            <person name="Prabakaran S."/>
            <person name="Witkowska E."/>
            <person name="Larue G.E."/>
            <person name="Fisher S."/>
            <person name="Freeman R.M."/>
            <person name="Gunawardena J."/>
            <person name="Chu W."/>
            <person name="Stover N.A."/>
            <person name="Gregory B.D."/>
            <person name="Nowacki M."/>
            <person name="Derisi J."/>
            <person name="Roy S.W."/>
            <person name="Marshall W.F."/>
            <person name="Sood P."/>
        </authorList>
    </citation>
    <scope>NUCLEOTIDE SEQUENCE [LARGE SCALE GENOMIC DNA]</scope>
    <source>
        <strain evidence="3">WM001</strain>
    </source>
</reference>
<evidence type="ECO:0000256" key="1">
    <source>
        <dbReference type="SAM" id="Coils"/>
    </source>
</evidence>
<accession>A0A1R2CNH8</accession>
<gene>
    <name evidence="3" type="ORF">SteCoe_7077</name>
</gene>
<feature type="coiled-coil region" evidence="1">
    <location>
        <begin position="40"/>
        <end position="74"/>
    </location>
</feature>
<feature type="region of interest" description="Disordered" evidence="2">
    <location>
        <begin position="288"/>
        <end position="310"/>
    </location>
</feature>
<name>A0A1R2CNH8_9CILI</name>
<comment type="caution">
    <text evidence="3">The sequence shown here is derived from an EMBL/GenBank/DDBJ whole genome shotgun (WGS) entry which is preliminary data.</text>
</comment>
<evidence type="ECO:0000256" key="2">
    <source>
        <dbReference type="SAM" id="MobiDB-lite"/>
    </source>
</evidence>
<dbReference type="EMBL" id="MPUH01000101">
    <property type="protein sequence ID" value="OMJ90490.1"/>
    <property type="molecule type" value="Genomic_DNA"/>
</dbReference>
<feature type="coiled-coil region" evidence="1">
    <location>
        <begin position="120"/>
        <end position="269"/>
    </location>
</feature>
<organism evidence="3 4">
    <name type="scientific">Stentor coeruleus</name>
    <dbReference type="NCBI Taxonomy" id="5963"/>
    <lineage>
        <taxon>Eukaryota</taxon>
        <taxon>Sar</taxon>
        <taxon>Alveolata</taxon>
        <taxon>Ciliophora</taxon>
        <taxon>Postciliodesmatophora</taxon>
        <taxon>Heterotrichea</taxon>
        <taxon>Heterotrichida</taxon>
        <taxon>Stentoridae</taxon>
        <taxon>Stentor</taxon>
    </lineage>
</organism>
<evidence type="ECO:0000313" key="3">
    <source>
        <dbReference type="EMBL" id="OMJ90490.1"/>
    </source>
</evidence>
<protein>
    <submittedName>
        <fullName evidence="3">Uncharacterized protein</fullName>
    </submittedName>
</protein>
<keyword evidence="4" id="KW-1185">Reference proteome</keyword>
<keyword evidence="1" id="KW-0175">Coiled coil</keyword>
<dbReference type="Proteomes" id="UP000187209">
    <property type="component" value="Unassembled WGS sequence"/>
</dbReference>